<keyword evidence="4 6" id="KW-1133">Transmembrane helix</keyword>
<dbReference type="GO" id="GO:0005886">
    <property type="term" value="C:plasma membrane"/>
    <property type="evidence" value="ECO:0007669"/>
    <property type="project" value="UniProtKB-SubCell"/>
</dbReference>
<feature type="transmembrane region" description="Helical" evidence="6">
    <location>
        <begin position="40"/>
        <end position="62"/>
    </location>
</feature>
<accession>A0A100WDA0</accession>
<comment type="subcellular location">
    <subcellularLocation>
        <location evidence="1">Cell membrane</location>
        <topology evidence="1">Multi-pass membrane protein</topology>
    </subcellularLocation>
</comment>
<feature type="transmembrane region" description="Helical" evidence="6">
    <location>
        <begin position="151"/>
        <end position="176"/>
    </location>
</feature>
<dbReference type="PIRSF" id="PIRSF006324">
    <property type="entry name" value="LeuE"/>
    <property type="match status" value="1"/>
</dbReference>
<dbReference type="PANTHER" id="PTHR30086">
    <property type="entry name" value="ARGININE EXPORTER PROTEIN ARGO"/>
    <property type="match status" value="1"/>
</dbReference>
<protein>
    <submittedName>
        <fullName evidence="7">Lysine exporter protein LysE/YggA</fullName>
    </submittedName>
</protein>
<organism evidence="7 8">
    <name type="scientific">Mycolicibacterium canariasense</name>
    <name type="common">Mycobacterium canariasense</name>
    <dbReference type="NCBI Taxonomy" id="228230"/>
    <lineage>
        <taxon>Bacteria</taxon>
        <taxon>Bacillati</taxon>
        <taxon>Actinomycetota</taxon>
        <taxon>Actinomycetes</taxon>
        <taxon>Mycobacteriales</taxon>
        <taxon>Mycobacteriaceae</taxon>
        <taxon>Mycolicibacterium</taxon>
    </lineage>
</organism>
<dbReference type="STRING" id="228230.RMCC_3097"/>
<evidence type="ECO:0000313" key="8">
    <source>
        <dbReference type="Proteomes" id="UP000069443"/>
    </source>
</evidence>
<evidence type="ECO:0000256" key="5">
    <source>
        <dbReference type="ARBA" id="ARBA00023136"/>
    </source>
</evidence>
<dbReference type="GO" id="GO:0042970">
    <property type="term" value="F:homoserine transmembrane transporter activity"/>
    <property type="evidence" value="ECO:0007669"/>
    <property type="project" value="TreeGrafter"/>
</dbReference>
<dbReference type="EMBL" id="BCSY01000046">
    <property type="protein sequence ID" value="GAS96131.1"/>
    <property type="molecule type" value="Genomic_DNA"/>
</dbReference>
<proteinExistence type="predicted"/>
<evidence type="ECO:0000313" key="7">
    <source>
        <dbReference type="EMBL" id="GAS96131.1"/>
    </source>
</evidence>
<evidence type="ECO:0000256" key="2">
    <source>
        <dbReference type="ARBA" id="ARBA00022475"/>
    </source>
</evidence>
<sequence length="213" mass="22655">MTWQVWLAFLGAAIAISVSPGAGAVQSMATGMAHGLRRGYWSILGLEIGLMLQLALVAAGLGAVVTRSVIAFTVIKWIGVGYLAYLAIRQWRTATTDLRETVGKVGHHGGGRVALVTRGFLVNATNPKGLVFFLAVLPQFVVPTAPLLPQYLAIGATMIVVDCVVMGLYTGLAMRLVGWLHTPRQQTILNRVFSGLFATAAVVLSFVRRGVPA</sequence>
<evidence type="ECO:0000256" key="4">
    <source>
        <dbReference type="ARBA" id="ARBA00022989"/>
    </source>
</evidence>
<dbReference type="Proteomes" id="UP000069443">
    <property type="component" value="Unassembled WGS sequence"/>
</dbReference>
<reference evidence="8" key="1">
    <citation type="journal article" date="2016" name="Genome Announc.">
        <title>Draft Genome Sequences of Five Rapidly Growing Mycobacterium Species, M. thermoresistibile, M. fortuitum subsp. acetamidolyticum, M. canariasense, M. brisbanense, and M. novocastrense.</title>
        <authorList>
            <person name="Katahira K."/>
            <person name="Ogura Y."/>
            <person name="Gotoh Y."/>
            <person name="Hayashi T."/>
        </authorList>
    </citation>
    <scope>NUCLEOTIDE SEQUENCE [LARGE SCALE GENOMIC DNA]</scope>
    <source>
        <strain evidence="8">JCM15298</strain>
    </source>
</reference>
<dbReference type="InterPro" id="IPR001123">
    <property type="entry name" value="LeuE-type"/>
</dbReference>
<evidence type="ECO:0000256" key="6">
    <source>
        <dbReference type="SAM" id="Phobius"/>
    </source>
</evidence>
<keyword evidence="5 6" id="KW-0472">Membrane</keyword>
<feature type="transmembrane region" description="Helical" evidence="6">
    <location>
        <begin position="188"/>
        <end position="207"/>
    </location>
</feature>
<dbReference type="Pfam" id="PF01810">
    <property type="entry name" value="LysE"/>
    <property type="match status" value="1"/>
</dbReference>
<keyword evidence="8" id="KW-1185">Reference proteome</keyword>
<keyword evidence="3 6" id="KW-0812">Transmembrane</keyword>
<reference evidence="8" key="2">
    <citation type="submission" date="2016-02" db="EMBL/GenBank/DDBJ databases">
        <title>Draft genome sequence of five rapidly growing Mycobacterium species.</title>
        <authorList>
            <person name="Katahira K."/>
            <person name="Gotou Y."/>
            <person name="Iida K."/>
            <person name="Ogura Y."/>
            <person name="Hayashi T."/>
        </authorList>
    </citation>
    <scope>NUCLEOTIDE SEQUENCE [LARGE SCALE GENOMIC DNA]</scope>
    <source>
        <strain evidence="8">JCM15298</strain>
    </source>
</reference>
<dbReference type="RefSeq" id="WP_062657202.1">
    <property type="nucleotide sequence ID" value="NZ_BCSY01000046.1"/>
</dbReference>
<comment type="caution">
    <text evidence="7">The sequence shown here is derived from an EMBL/GenBank/DDBJ whole genome shotgun (WGS) entry which is preliminary data.</text>
</comment>
<dbReference type="PANTHER" id="PTHR30086:SF14">
    <property type="entry name" value="HOMOSERINE_HOMOSERINE LACTONE EFFLUX PROTEIN"/>
    <property type="match status" value="1"/>
</dbReference>
<name>A0A100WDA0_MYCCR</name>
<feature type="transmembrane region" description="Helical" evidence="6">
    <location>
        <begin position="69"/>
        <end position="88"/>
    </location>
</feature>
<evidence type="ECO:0000256" key="3">
    <source>
        <dbReference type="ARBA" id="ARBA00022692"/>
    </source>
</evidence>
<dbReference type="OrthoDB" id="9784202at2"/>
<evidence type="ECO:0000256" key="1">
    <source>
        <dbReference type="ARBA" id="ARBA00004651"/>
    </source>
</evidence>
<dbReference type="AlphaFoldDB" id="A0A100WDA0"/>
<keyword evidence="2" id="KW-1003">Cell membrane</keyword>
<gene>
    <name evidence="7" type="ORF">RMCC_3097</name>
</gene>